<evidence type="ECO:0000259" key="2">
    <source>
        <dbReference type="Pfam" id="PF24837"/>
    </source>
</evidence>
<reference evidence="3 4" key="1">
    <citation type="submission" date="2018-05" db="EMBL/GenBank/DDBJ databases">
        <title>Streptomyces venezuelae.</title>
        <authorList>
            <person name="Kim W."/>
            <person name="Lee N."/>
            <person name="Cho B.-K."/>
        </authorList>
    </citation>
    <scope>NUCLEOTIDE SEQUENCE [LARGE SCALE GENOMIC DNA]</scope>
    <source>
        <strain evidence="3 4">ATCC 21782</strain>
    </source>
</reference>
<dbReference type="Pfam" id="PF24837">
    <property type="entry name" value="AMIN-like"/>
    <property type="match status" value="1"/>
</dbReference>
<protein>
    <recommendedName>
        <fullName evidence="2">AMIN-like domain-containing protein</fullName>
    </recommendedName>
</protein>
<organism evidence="3 4">
    <name type="scientific">Streptomyces venezuelae</name>
    <dbReference type="NCBI Taxonomy" id="54571"/>
    <lineage>
        <taxon>Bacteria</taxon>
        <taxon>Bacillati</taxon>
        <taxon>Actinomycetota</taxon>
        <taxon>Actinomycetes</taxon>
        <taxon>Kitasatosporales</taxon>
        <taxon>Streptomycetaceae</taxon>
        <taxon>Streptomyces</taxon>
    </lineage>
</organism>
<keyword evidence="1" id="KW-0732">Signal</keyword>
<feature type="chain" id="PRO_5024789315" description="AMIN-like domain-containing protein" evidence="1">
    <location>
        <begin position="26"/>
        <end position="176"/>
    </location>
</feature>
<gene>
    <name evidence="3" type="ORF">DEJ50_10170</name>
</gene>
<dbReference type="OrthoDB" id="3393679at2"/>
<dbReference type="EMBL" id="CP029190">
    <property type="protein sequence ID" value="QES48124.1"/>
    <property type="molecule type" value="Genomic_DNA"/>
</dbReference>
<feature type="signal peptide" evidence="1">
    <location>
        <begin position="1"/>
        <end position="25"/>
    </location>
</feature>
<dbReference type="InterPro" id="IPR056303">
    <property type="entry name" value="AMIN-like"/>
</dbReference>
<evidence type="ECO:0000313" key="4">
    <source>
        <dbReference type="Proteomes" id="UP000325211"/>
    </source>
</evidence>
<feature type="domain" description="AMIN-like" evidence="2">
    <location>
        <begin position="48"/>
        <end position="172"/>
    </location>
</feature>
<accession>A0A5P2CYZ7</accession>
<sequence length="176" mass="19235">MNHLRRQQLVALATGTLLTAGVVLAAPAAAQPRAQLSPRAQAQTQTPLVVNARWGGHCTYDRLVIDIAGYVPEVTVRRAAKLYYDGSGKPVPLAGKYFLEIRLHPAAGHNDAGQSVYKGPKLLKIWLPKLKGIAMTGDYEGYVTFGAAFNTRPEYKTFKLHGPERFVLDVKHANVC</sequence>
<proteinExistence type="predicted"/>
<evidence type="ECO:0000313" key="3">
    <source>
        <dbReference type="EMBL" id="QES48124.1"/>
    </source>
</evidence>
<dbReference type="Proteomes" id="UP000325211">
    <property type="component" value="Chromosome"/>
</dbReference>
<evidence type="ECO:0000256" key="1">
    <source>
        <dbReference type="SAM" id="SignalP"/>
    </source>
</evidence>
<name>A0A5P2CYZ7_STRVZ</name>
<dbReference type="AlphaFoldDB" id="A0A5P2CYZ7"/>